<dbReference type="OrthoDB" id="2689416at2759"/>
<dbReference type="Proteomes" id="UP000807769">
    <property type="component" value="Unassembled WGS sequence"/>
</dbReference>
<dbReference type="RefSeq" id="XP_041186806.1">
    <property type="nucleotide sequence ID" value="XM_041333592.1"/>
</dbReference>
<comment type="caution">
    <text evidence="1">The sequence shown here is derived from an EMBL/GenBank/DDBJ whole genome shotgun (WGS) entry which is preliminary data.</text>
</comment>
<dbReference type="AlphaFoldDB" id="A0A9P7DVG9"/>
<name>A0A9P7DVG9_9AGAM</name>
<keyword evidence="2" id="KW-1185">Reference proteome</keyword>
<dbReference type="GeneID" id="64627609"/>
<dbReference type="EMBL" id="JABBWG010000061">
    <property type="protein sequence ID" value="KAG1804182.1"/>
    <property type="molecule type" value="Genomic_DNA"/>
</dbReference>
<protein>
    <submittedName>
        <fullName evidence="1">Uncharacterized protein</fullName>
    </submittedName>
</protein>
<sequence>MTSQNQLQPQYILNLVHYIVFDIMPCTGGKPPGPMMPMSGHYVADDIAMPFSSVLKDLIIVEYRPSMDRMDPDHAGNPHALAVHMHICWHMDICAKGLHNILAESFSLLATPMMPMNGLPLHKDTRSKLPEDAILSQERKRRTTLAQAIYSAKLDSQMVWRIMELVQALRIKVQHVKNACDAWDDDNLEGPRKAYVSHQMDTIVDLTSQLIIGNGAILRHCHMEFYTKEQAQSWKGRADKMESFEYLSMPSWLVNVCYMGGSSPDGYKMFQLTELAVMVRQELLLIGQFR</sequence>
<accession>A0A9P7DVG9</accession>
<organism evidence="1 2">
    <name type="scientific">Suillus subaureus</name>
    <dbReference type="NCBI Taxonomy" id="48587"/>
    <lineage>
        <taxon>Eukaryota</taxon>
        <taxon>Fungi</taxon>
        <taxon>Dikarya</taxon>
        <taxon>Basidiomycota</taxon>
        <taxon>Agaricomycotina</taxon>
        <taxon>Agaricomycetes</taxon>
        <taxon>Agaricomycetidae</taxon>
        <taxon>Boletales</taxon>
        <taxon>Suillineae</taxon>
        <taxon>Suillaceae</taxon>
        <taxon>Suillus</taxon>
    </lineage>
</organism>
<gene>
    <name evidence="1" type="ORF">BJ212DRAFT_1304395</name>
</gene>
<evidence type="ECO:0000313" key="1">
    <source>
        <dbReference type="EMBL" id="KAG1804182.1"/>
    </source>
</evidence>
<evidence type="ECO:0000313" key="2">
    <source>
        <dbReference type="Proteomes" id="UP000807769"/>
    </source>
</evidence>
<reference evidence="1" key="1">
    <citation type="journal article" date="2020" name="New Phytol.">
        <title>Comparative genomics reveals dynamic genome evolution in host specialist ectomycorrhizal fungi.</title>
        <authorList>
            <person name="Lofgren L.A."/>
            <person name="Nguyen N.H."/>
            <person name="Vilgalys R."/>
            <person name="Ruytinx J."/>
            <person name="Liao H.L."/>
            <person name="Branco S."/>
            <person name="Kuo A."/>
            <person name="LaButti K."/>
            <person name="Lipzen A."/>
            <person name="Andreopoulos W."/>
            <person name="Pangilinan J."/>
            <person name="Riley R."/>
            <person name="Hundley H."/>
            <person name="Na H."/>
            <person name="Barry K."/>
            <person name="Grigoriev I.V."/>
            <person name="Stajich J.E."/>
            <person name="Kennedy P.G."/>
        </authorList>
    </citation>
    <scope>NUCLEOTIDE SEQUENCE</scope>
    <source>
        <strain evidence="1">MN1</strain>
    </source>
</reference>
<proteinExistence type="predicted"/>